<name>A0AAD7N157_9AGAR</name>
<evidence type="ECO:0000256" key="1">
    <source>
        <dbReference type="SAM" id="Coils"/>
    </source>
</evidence>
<accession>A0AAD7N157</accession>
<comment type="caution">
    <text evidence="2">The sequence shown here is derived from an EMBL/GenBank/DDBJ whole genome shotgun (WGS) entry which is preliminary data.</text>
</comment>
<dbReference type="Gene3D" id="3.80.10.10">
    <property type="entry name" value="Ribonuclease Inhibitor"/>
    <property type="match status" value="1"/>
</dbReference>
<dbReference type="SUPFAM" id="SSF52047">
    <property type="entry name" value="RNI-like"/>
    <property type="match status" value="1"/>
</dbReference>
<dbReference type="AlphaFoldDB" id="A0AAD7N157"/>
<keyword evidence="3" id="KW-1185">Reference proteome</keyword>
<dbReference type="Proteomes" id="UP001215598">
    <property type="component" value="Unassembled WGS sequence"/>
</dbReference>
<dbReference type="EMBL" id="JARKIB010000099">
    <property type="protein sequence ID" value="KAJ7741294.1"/>
    <property type="molecule type" value="Genomic_DNA"/>
</dbReference>
<protein>
    <recommendedName>
        <fullName evidence="4">F-box domain-containing protein</fullName>
    </recommendedName>
</protein>
<dbReference type="PANTHER" id="PTHR38926:SF5">
    <property type="entry name" value="F-BOX AND LEUCINE-RICH REPEAT PROTEIN 6"/>
    <property type="match status" value="1"/>
</dbReference>
<proteinExistence type="predicted"/>
<dbReference type="InterPro" id="IPR032675">
    <property type="entry name" value="LRR_dom_sf"/>
</dbReference>
<organism evidence="2 3">
    <name type="scientific">Mycena metata</name>
    <dbReference type="NCBI Taxonomy" id="1033252"/>
    <lineage>
        <taxon>Eukaryota</taxon>
        <taxon>Fungi</taxon>
        <taxon>Dikarya</taxon>
        <taxon>Basidiomycota</taxon>
        <taxon>Agaricomycotina</taxon>
        <taxon>Agaricomycetes</taxon>
        <taxon>Agaricomycetidae</taxon>
        <taxon>Agaricales</taxon>
        <taxon>Marasmiineae</taxon>
        <taxon>Mycenaceae</taxon>
        <taxon>Mycena</taxon>
    </lineage>
</organism>
<reference evidence="2" key="1">
    <citation type="submission" date="2023-03" db="EMBL/GenBank/DDBJ databases">
        <title>Massive genome expansion in bonnet fungi (Mycena s.s.) driven by repeated elements and novel gene families across ecological guilds.</title>
        <authorList>
            <consortium name="Lawrence Berkeley National Laboratory"/>
            <person name="Harder C.B."/>
            <person name="Miyauchi S."/>
            <person name="Viragh M."/>
            <person name="Kuo A."/>
            <person name="Thoen E."/>
            <person name="Andreopoulos B."/>
            <person name="Lu D."/>
            <person name="Skrede I."/>
            <person name="Drula E."/>
            <person name="Henrissat B."/>
            <person name="Morin E."/>
            <person name="Kohler A."/>
            <person name="Barry K."/>
            <person name="LaButti K."/>
            <person name="Morin E."/>
            <person name="Salamov A."/>
            <person name="Lipzen A."/>
            <person name="Mereny Z."/>
            <person name="Hegedus B."/>
            <person name="Baldrian P."/>
            <person name="Stursova M."/>
            <person name="Weitz H."/>
            <person name="Taylor A."/>
            <person name="Grigoriev I.V."/>
            <person name="Nagy L.G."/>
            <person name="Martin F."/>
            <person name="Kauserud H."/>
        </authorList>
    </citation>
    <scope>NUCLEOTIDE SEQUENCE</scope>
    <source>
        <strain evidence="2">CBHHK182m</strain>
    </source>
</reference>
<feature type="coiled-coil region" evidence="1">
    <location>
        <begin position="34"/>
        <end position="61"/>
    </location>
</feature>
<evidence type="ECO:0000313" key="2">
    <source>
        <dbReference type="EMBL" id="KAJ7741294.1"/>
    </source>
</evidence>
<keyword evidence="1" id="KW-0175">Coiled coil</keyword>
<dbReference type="PANTHER" id="PTHR38926">
    <property type="entry name" value="F-BOX DOMAIN CONTAINING PROTEIN, EXPRESSED"/>
    <property type="match status" value="1"/>
</dbReference>
<gene>
    <name evidence="2" type="ORF">B0H16DRAFT_1032256</name>
</gene>
<evidence type="ECO:0008006" key="4">
    <source>
        <dbReference type="Google" id="ProtNLM"/>
    </source>
</evidence>
<sequence>MHSPFAAHLGTNYCPKDEELLKLNAFLVEPSYQLKRLRDEIAELHKTLHKLEEEHHSLLAHVDAHKALLSPVRRLPLDVIQEIFIACMPTHRNCVMSALEAPVLLGRICRSWREISLSTPRLWSRLHIAEPQRDYGPYQPILVPIQKLAQRFENIKMWLGRSGECPLSISLHSDPNNGLPLDLSSPPPFVQALLPFASRWQHIHFTTSPVTLDAISHLTESDVPLLETVRFAHDHRLLAQSVGLEQFGMLRSPLISSFSAWENDFGRNLPLPWHRLTTLEMTGLTWECSITSEKIVQILSQCPELRVCKLVVKDEGSVTGSSPLAVELKYLHTLRVTCQSVDLFITRLLDRLSLPKLQSFNLRGSSDGEHPPSLAPALACWTELEDLEIDSDGFSKLSLLECLRGLPGTMQRLVIHDMTNSGLHNNALDDDAVTLLTPTSGHYLCPTLEILEMTNCRWISDATLLQFITLRMESRHKLKRIQINFNRDMTLDVRSALEPFMKNGLDISVSHNQPFPVYFSPWQGLSDAPGPTFSGRFGS</sequence>
<evidence type="ECO:0000313" key="3">
    <source>
        <dbReference type="Proteomes" id="UP001215598"/>
    </source>
</evidence>